<sequence>MAKQKIKAGASPKKRPAGKKKQEQKIQKTKEIKEASPTSGGVMAVAAVIVVGIIIFVWQSHTGKRVREAQNENKNIKSELTNLKNSLFSVQSENEELKVENEDLKTMTEVLPNSKTEFKNTKLGLNFVYPAVWGEMKLTASAGDAGKQYKGEFSHNGNLVLGGIDSRFSSSGEKSFLDTQGFRKRSGVYFYKSTGEDTGDQSMATYRIQPVEVINFSGGEILIVDSSSFIDENLELAVMFSPGQNGLGALVNLDNGLFPGLAIWDKDTSQMPLENFKEFLQTLTVEAVGGGEAAVGDEMVSE</sequence>
<proteinExistence type="predicted"/>
<evidence type="ECO:0000313" key="4">
    <source>
        <dbReference type="EMBL" id="PIR13612.1"/>
    </source>
</evidence>
<keyword evidence="1" id="KW-0175">Coiled coil</keyword>
<name>A0A2M6K9H0_9BACT</name>
<keyword evidence="3" id="KW-1133">Transmembrane helix</keyword>
<evidence type="ECO:0000313" key="5">
    <source>
        <dbReference type="Proteomes" id="UP000230869"/>
    </source>
</evidence>
<dbReference type="AlphaFoldDB" id="A0A2M6K9H0"/>
<protein>
    <submittedName>
        <fullName evidence="4">Uncharacterized protein</fullName>
    </submittedName>
</protein>
<comment type="caution">
    <text evidence="4">The sequence shown here is derived from an EMBL/GenBank/DDBJ whole genome shotgun (WGS) entry which is preliminary data.</text>
</comment>
<dbReference type="EMBL" id="PCWW01000027">
    <property type="protein sequence ID" value="PIR13612.1"/>
    <property type="molecule type" value="Genomic_DNA"/>
</dbReference>
<organism evidence="4 5">
    <name type="scientific">Candidatus Falkowbacteria bacterium CG11_big_fil_rev_8_21_14_0_20_39_10</name>
    <dbReference type="NCBI Taxonomy" id="1974570"/>
    <lineage>
        <taxon>Bacteria</taxon>
        <taxon>Candidatus Falkowiibacteriota</taxon>
    </lineage>
</organism>
<evidence type="ECO:0000256" key="2">
    <source>
        <dbReference type="SAM" id="MobiDB-lite"/>
    </source>
</evidence>
<keyword evidence="3" id="KW-0812">Transmembrane</keyword>
<reference evidence="4 5" key="1">
    <citation type="submission" date="2017-09" db="EMBL/GenBank/DDBJ databases">
        <title>Depth-based differentiation of microbial function through sediment-hosted aquifers and enrichment of novel symbionts in the deep terrestrial subsurface.</title>
        <authorList>
            <person name="Probst A.J."/>
            <person name="Ladd B."/>
            <person name="Jarett J.K."/>
            <person name="Geller-Mcgrath D.E."/>
            <person name="Sieber C.M."/>
            <person name="Emerson J.B."/>
            <person name="Anantharaman K."/>
            <person name="Thomas B.C."/>
            <person name="Malmstrom R."/>
            <person name="Stieglmeier M."/>
            <person name="Klingl A."/>
            <person name="Woyke T."/>
            <person name="Ryan C.M."/>
            <person name="Banfield J.F."/>
        </authorList>
    </citation>
    <scope>NUCLEOTIDE SEQUENCE [LARGE SCALE GENOMIC DNA]</scope>
    <source>
        <strain evidence="4">CG11_big_fil_rev_8_21_14_0_20_39_10</strain>
    </source>
</reference>
<evidence type="ECO:0000256" key="1">
    <source>
        <dbReference type="SAM" id="Coils"/>
    </source>
</evidence>
<feature type="coiled-coil region" evidence="1">
    <location>
        <begin position="66"/>
        <end position="110"/>
    </location>
</feature>
<keyword evidence="3" id="KW-0472">Membrane</keyword>
<gene>
    <name evidence="4" type="ORF">COV49_01510</name>
</gene>
<accession>A0A2M6K9H0</accession>
<evidence type="ECO:0000256" key="3">
    <source>
        <dbReference type="SAM" id="Phobius"/>
    </source>
</evidence>
<feature type="compositionally biased region" description="Basic and acidic residues" evidence="2">
    <location>
        <begin position="20"/>
        <end position="34"/>
    </location>
</feature>
<feature type="compositionally biased region" description="Basic residues" evidence="2">
    <location>
        <begin position="1"/>
        <end position="19"/>
    </location>
</feature>
<feature type="transmembrane region" description="Helical" evidence="3">
    <location>
        <begin position="40"/>
        <end position="58"/>
    </location>
</feature>
<dbReference type="Proteomes" id="UP000230869">
    <property type="component" value="Unassembled WGS sequence"/>
</dbReference>
<feature type="region of interest" description="Disordered" evidence="2">
    <location>
        <begin position="1"/>
        <end position="34"/>
    </location>
</feature>